<reference evidence="2 3" key="1">
    <citation type="submission" date="2019-06" db="EMBL/GenBank/DDBJ databases">
        <authorList>
            <person name="Broberg M."/>
        </authorList>
    </citation>
    <scope>NUCLEOTIDE SEQUENCE [LARGE SCALE GENOMIC DNA]</scope>
</reference>
<dbReference type="EMBL" id="CABFNS010000715">
    <property type="protein sequence ID" value="VUC24005.1"/>
    <property type="molecule type" value="Genomic_DNA"/>
</dbReference>
<feature type="transmembrane region" description="Helical" evidence="1">
    <location>
        <begin position="61"/>
        <end position="80"/>
    </location>
</feature>
<sequence length="84" mass="8834">MADIENAPDAENRRSTDNGLAASVPQRYSKGVLLAFVVISIVISVGFGTLAGVSLRSLNTGLGVFGGILGLFSISFGLFVRFRE</sequence>
<name>A0ABY6U1F4_BIOOC</name>
<accession>A0ABY6U1F4</accession>
<protein>
    <submittedName>
        <fullName evidence="2">Uncharacterized protein</fullName>
    </submittedName>
</protein>
<evidence type="ECO:0000313" key="3">
    <source>
        <dbReference type="Proteomes" id="UP000766486"/>
    </source>
</evidence>
<keyword evidence="1" id="KW-0812">Transmembrane</keyword>
<gene>
    <name evidence="2" type="ORF">CLO192961_LOCUS132556</name>
</gene>
<dbReference type="Proteomes" id="UP000766486">
    <property type="component" value="Unassembled WGS sequence"/>
</dbReference>
<organism evidence="2 3">
    <name type="scientific">Bionectria ochroleuca</name>
    <name type="common">Gliocladium roseum</name>
    <dbReference type="NCBI Taxonomy" id="29856"/>
    <lineage>
        <taxon>Eukaryota</taxon>
        <taxon>Fungi</taxon>
        <taxon>Dikarya</taxon>
        <taxon>Ascomycota</taxon>
        <taxon>Pezizomycotina</taxon>
        <taxon>Sordariomycetes</taxon>
        <taxon>Hypocreomycetidae</taxon>
        <taxon>Hypocreales</taxon>
        <taxon>Bionectriaceae</taxon>
        <taxon>Clonostachys</taxon>
    </lineage>
</organism>
<comment type="caution">
    <text evidence="2">The sequence shown here is derived from an EMBL/GenBank/DDBJ whole genome shotgun (WGS) entry which is preliminary data.</text>
</comment>
<feature type="transmembrane region" description="Helical" evidence="1">
    <location>
        <begin position="32"/>
        <end position="55"/>
    </location>
</feature>
<proteinExistence type="predicted"/>
<keyword evidence="1" id="KW-0472">Membrane</keyword>
<keyword evidence="3" id="KW-1185">Reference proteome</keyword>
<evidence type="ECO:0000313" key="2">
    <source>
        <dbReference type="EMBL" id="VUC24005.1"/>
    </source>
</evidence>
<keyword evidence="1" id="KW-1133">Transmembrane helix</keyword>
<evidence type="ECO:0000256" key="1">
    <source>
        <dbReference type="SAM" id="Phobius"/>
    </source>
</evidence>